<dbReference type="Proteomes" id="UP000085678">
    <property type="component" value="Unplaced"/>
</dbReference>
<protein>
    <submittedName>
        <fullName evidence="2">Delta-like protein 1</fullName>
    </submittedName>
</protein>
<name>A0A2R2MT23_LINAN</name>
<dbReference type="AlphaFoldDB" id="A0A2R2MT23"/>
<evidence type="ECO:0000313" key="1">
    <source>
        <dbReference type="Proteomes" id="UP000085678"/>
    </source>
</evidence>
<gene>
    <name evidence="2" type="primary">LOC106157260</name>
</gene>
<keyword evidence="1" id="KW-1185">Reference proteome</keyword>
<dbReference type="STRING" id="7574.A0A2R2MT23"/>
<dbReference type="GeneID" id="106157260"/>
<evidence type="ECO:0000313" key="2">
    <source>
        <dbReference type="RefSeq" id="XP_023933172.1"/>
    </source>
</evidence>
<dbReference type="RefSeq" id="XP_023933172.1">
    <property type="nucleotide sequence ID" value="XM_024077404.1"/>
</dbReference>
<proteinExistence type="predicted"/>
<organism evidence="1 2">
    <name type="scientific">Lingula anatina</name>
    <name type="common">Brachiopod</name>
    <name type="synonym">Lingula unguis</name>
    <dbReference type="NCBI Taxonomy" id="7574"/>
    <lineage>
        <taxon>Eukaryota</taxon>
        <taxon>Metazoa</taxon>
        <taxon>Spiralia</taxon>
        <taxon>Lophotrochozoa</taxon>
        <taxon>Brachiopoda</taxon>
        <taxon>Linguliformea</taxon>
        <taxon>Lingulata</taxon>
        <taxon>Lingulida</taxon>
        <taxon>Linguloidea</taxon>
        <taxon>Lingulidae</taxon>
        <taxon>Lingula</taxon>
    </lineage>
</organism>
<accession>A0A2R2MT23</accession>
<dbReference type="KEGG" id="lak:106157260"/>
<dbReference type="InParanoid" id="A0A2R2MT23"/>
<reference evidence="2" key="1">
    <citation type="submission" date="2025-08" db="UniProtKB">
        <authorList>
            <consortium name="RefSeq"/>
        </authorList>
    </citation>
    <scope>IDENTIFICATION</scope>
    <source>
        <tissue evidence="2">Gonads</tissue>
    </source>
</reference>
<sequence>MFNSSDPDPQNCVPVRPPVVCGNNTRCCEVVDNNTVSNCQNTTNAEGQSLPCQEPLVCVCEEGYMFNSSDPDPQNCVPVRPPVVCGNNTRCCEIVDNSTVSNCQNTTNEEGQSLPCPEPRVCVCEEGYMSNSSDPDPQNCVPVRPPVVCGNNTRCCDVVDNSTVSNCQNTTNEEGQSLPCPEPLVCVCDEGYMFNSSDPDPQNCVPVRPPVVCGNNTRCCEIVDNSTVSNCQNTTNEEGQSLPCPEPLVCVCDEGYMFNSSDPDPQNCVPVRPPVVCGNNTRCCEIVDNSTVSNCQNTTNEEGQSLPCPEPLVCVCEEGYMFNSSDPDPQNCVPEMPTCPDTDLQCPINCPDVREVRCDGTTYTFSNRYRAADGLVPLLYSITYSGCNNISISTCNATNFDTVVILFGCDATLYIKPDGLQRCGIPGFHFLLMNDDSPVCSGLTSLLQIPQGDLPIGAYVIAVTGPLCSRSLRDAYPMGRMQ</sequence>